<dbReference type="InterPro" id="IPR050313">
    <property type="entry name" value="Carb_Metab_HTH_regulators"/>
</dbReference>
<dbReference type="InterPro" id="IPR036388">
    <property type="entry name" value="WH-like_DNA-bd_sf"/>
</dbReference>
<sequence length="269" mass="29375">MLTDRQSEILETVKRTGRVSVDGLAAHFQVSVQTIRKDLNDLCQRRLLSRIHGGAVLSSSLENVGYDARRLIAVEEKNAIGRAVADLIPDASSLFVNIGTTTEAVAQALLNRGELMIITNNINVASLMRPYPEIEVVIAGGVVRRSDGGIVGETAVDFIRQFKVDYAVIGASAIDLDGSLLDYDYREVRVTQAIMENARHVILAADASKFERSAPVRVGHLSQVDVFVTDHAPKAIEAVCAEGETRLVETNHRDDTAIHSRDEADRNFA</sequence>
<evidence type="ECO:0000256" key="4">
    <source>
        <dbReference type="ARBA" id="ARBA00023163"/>
    </source>
</evidence>
<evidence type="ECO:0000256" key="3">
    <source>
        <dbReference type="ARBA" id="ARBA00023125"/>
    </source>
</evidence>
<dbReference type="SMART" id="SM01134">
    <property type="entry name" value="DeoRC"/>
    <property type="match status" value="1"/>
</dbReference>
<proteinExistence type="predicted"/>
<keyword evidence="3" id="KW-0238">DNA-binding</keyword>
<dbReference type="EMBL" id="QURL01000004">
    <property type="protein sequence ID" value="RFC63459.1"/>
    <property type="molecule type" value="Genomic_DNA"/>
</dbReference>
<gene>
    <name evidence="6" type="ORF">DYI37_10525</name>
</gene>
<dbReference type="InterPro" id="IPR014036">
    <property type="entry name" value="DeoR-like_C"/>
</dbReference>
<dbReference type="RefSeq" id="WP_116683190.1">
    <property type="nucleotide sequence ID" value="NZ_QURL01000004.1"/>
</dbReference>
<dbReference type="PANTHER" id="PTHR30363">
    <property type="entry name" value="HTH-TYPE TRANSCRIPTIONAL REGULATOR SRLR-RELATED"/>
    <property type="match status" value="1"/>
</dbReference>
<dbReference type="InterPro" id="IPR018356">
    <property type="entry name" value="Tscrpt_reg_HTH_DeoR_CS"/>
</dbReference>
<dbReference type="Pfam" id="PF08220">
    <property type="entry name" value="HTH_DeoR"/>
    <property type="match status" value="1"/>
</dbReference>
<dbReference type="InterPro" id="IPR036390">
    <property type="entry name" value="WH_DNA-bd_sf"/>
</dbReference>
<dbReference type="SUPFAM" id="SSF100950">
    <property type="entry name" value="NagB/RpiA/CoA transferase-like"/>
    <property type="match status" value="1"/>
</dbReference>
<keyword evidence="1" id="KW-0678">Repressor</keyword>
<dbReference type="GO" id="GO:0003700">
    <property type="term" value="F:DNA-binding transcription factor activity"/>
    <property type="evidence" value="ECO:0007669"/>
    <property type="project" value="InterPro"/>
</dbReference>
<dbReference type="Pfam" id="PF00455">
    <property type="entry name" value="DeoRC"/>
    <property type="match status" value="1"/>
</dbReference>
<dbReference type="PROSITE" id="PS51000">
    <property type="entry name" value="HTH_DEOR_2"/>
    <property type="match status" value="1"/>
</dbReference>
<organism evidence="6 7">
    <name type="scientific">Fulvimarina endophytica</name>
    <dbReference type="NCBI Taxonomy" id="2293836"/>
    <lineage>
        <taxon>Bacteria</taxon>
        <taxon>Pseudomonadati</taxon>
        <taxon>Pseudomonadota</taxon>
        <taxon>Alphaproteobacteria</taxon>
        <taxon>Hyphomicrobiales</taxon>
        <taxon>Aurantimonadaceae</taxon>
        <taxon>Fulvimarina</taxon>
    </lineage>
</organism>
<keyword evidence="2" id="KW-0805">Transcription regulation</keyword>
<dbReference type="PANTHER" id="PTHR30363:SF4">
    <property type="entry name" value="GLYCEROL-3-PHOSPHATE REGULON REPRESSOR"/>
    <property type="match status" value="1"/>
</dbReference>
<evidence type="ECO:0000313" key="7">
    <source>
        <dbReference type="Proteomes" id="UP000264310"/>
    </source>
</evidence>
<comment type="caution">
    <text evidence="6">The sequence shown here is derived from an EMBL/GenBank/DDBJ whole genome shotgun (WGS) entry which is preliminary data.</text>
</comment>
<dbReference type="AlphaFoldDB" id="A0A371X2L7"/>
<dbReference type="PROSITE" id="PS00894">
    <property type="entry name" value="HTH_DEOR_1"/>
    <property type="match status" value="1"/>
</dbReference>
<evidence type="ECO:0000259" key="5">
    <source>
        <dbReference type="PROSITE" id="PS51000"/>
    </source>
</evidence>
<evidence type="ECO:0000313" key="6">
    <source>
        <dbReference type="EMBL" id="RFC63459.1"/>
    </source>
</evidence>
<evidence type="ECO:0000256" key="1">
    <source>
        <dbReference type="ARBA" id="ARBA00022491"/>
    </source>
</evidence>
<keyword evidence="7" id="KW-1185">Reference proteome</keyword>
<dbReference type="SMART" id="SM00420">
    <property type="entry name" value="HTH_DEOR"/>
    <property type="match status" value="1"/>
</dbReference>
<protein>
    <submittedName>
        <fullName evidence="6">DeoR/GlpR transcriptional regulator</fullName>
    </submittedName>
</protein>
<feature type="domain" description="HTH deoR-type" evidence="5">
    <location>
        <begin position="2"/>
        <end position="57"/>
    </location>
</feature>
<dbReference type="PRINTS" id="PR00037">
    <property type="entry name" value="HTHLACR"/>
</dbReference>
<reference evidence="6 7" key="1">
    <citation type="submission" date="2018-08" db="EMBL/GenBank/DDBJ databases">
        <title>Fulvimarina sp. 85, whole genome shotgun sequence.</title>
        <authorList>
            <person name="Tuo L."/>
        </authorList>
    </citation>
    <scope>NUCLEOTIDE SEQUENCE [LARGE SCALE GENOMIC DNA]</scope>
    <source>
        <strain evidence="6 7">85</strain>
    </source>
</reference>
<dbReference type="Gene3D" id="1.10.10.10">
    <property type="entry name" value="Winged helix-like DNA-binding domain superfamily/Winged helix DNA-binding domain"/>
    <property type="match status" value="1"/>
</dbReference>
<dbReference type="InterPro" id="IPR037171">
    <property type="entry name" value="NagB/RpiA_transferase-like"/>
</dbReference>
<name>A0A371X2L7_9HYPH</name>
<dbReference type="GO" id="GO:0003677">
    <property type="term" value="F:DNA binding"/>
    <property type="evidence" value="ECO:0007669"/>
    <property type="project" value="UniProtKB-KW"/>
</dbReference>
<dbReference type="SUPFAM" id="SSF46785">
    <property type="entry name" value="Winged helix' DNA-binding domain"/>
    <property type="match status" value="1"/>
</dbReference>
<evidence type="ECO:0000256" key="2">
    <source>
        <dbReference type="ARBA" id="ARBA00023015"/>
    </source>
</evidence>
<accession>A0A371X2L7</accession>
<keyword evidence="4" id="KW-0804">Transcription</keyword>
<dbReference type="Proteomes" id="UP000264310">
    <property type="component" value="Unassembled WGS sequence"/>
</dbReference>
<dbReference type="OrthoDB" id="9814815at2"/>
<dbReference type="InterPro" id="IPR001034">
    <property type="entry name" value="DeoR_HTH"/>
</dbReference>
<dbReference type="Gene3D" id="3.40.50.1360">
    <property type="match status" value="1"/>
</dbReference>